<keyword evidence="2" id="KW-0812">Transmembrane</keyword>
<evidence type="ECO:0000256" key="2">
    <source>
        <dbReference type="SAM" id="Phobius"/>
    </source>
</evidence>
<dbReference type="Gene3D" id="2.30.42.10">
    <property type="match status" value="1"/>
</dbReference>
<protein>
    <submittedName>
        <fullName evidence="5">PDZ domain-containing protein</fullName>
    </submittedName>
</protein>
<dbReference type="PANTHER" id="PTHR10046">
    <property type="entry name" value="ATP DEPENDENT LON PROTEASE FAMILY MEMBER"/>
    <property type="match status" value="1"/>
</dbReference>
<dbReference type="SUPFAM" id="SSF54211">
    <property type="entry name" value="Ribosomal protein S5 domain 2-like"/>
    <property type="match status" value="1"/>
</dbReference>
<reference evidence="6" key="1">
    <citation type="journal article" date="2019" name="Int. J. Syst. Evol. Microbiol.">
        <title>The Global Catalogue of Microorganisms (GCM) 10K type strain sequencing project: providing services to taxonomists for standard genome sequencing and annotation.</title>
        <authorList>
            <consortium name="The Broad Institute Genomics Platform"/>
            <consortium name="The Broad Institute Genome Sequencing Center for Infectious Disease"/>
            <person name="Wu L."/>
            <person name="Ma J."/>
        </authorList>
    </citation>
    <scope>NUCLEOTIDE SEQUENCE [LARGE SCALE GENOMIC DNA]</scope>
    <source>
        <strain evidence="6">JCM 14326</strain>
    </source>
</reference>
<feature type="domain" description="Lon proteolytic" evidence="3">
    <location>
        <begin position="289"/>
        <end position="367"/>
    </location>
</feature>
<dbReference type="InterPro" id="IPR014721">
    <property type="entry name" value="Ribsml_uS5_D2-typ_fold_subgr"/>
</dbReference>
<keyword evidence="2" id="KW-0472">Membrane</keyword>
<gene>
    <name evidence="5" type="ORF">GCM10009751_05520</name>
</gene>
<feature type="region of interest" description="Disordered" evidence="1">
    <location>
        <begin position="1"/>
        <end position="48"/>
    </location>
</feature>
<dbReference type="InterPro" id="IPR020568">
    <property type="entry name" value="Ribosomal_Su5_D2-typ_SF"/>
</dbReference>
<evidence type="ECO:0000256" key="1">
    <source>
        <dbReference type="SAM" id="MobiDB-lite"/>
    </source>
</evidence>
<dbReference type="InterPro" id="IPR036034">
    <property type="entry name" value="PDZ_sf"/>
</dbReference>
<evidence type="ECO:0000259" key="4">
    <source>
        <dbReference type="Pfam" id="PF13180"/>
    </source>
</evidence>
<feature type="domain" description="PDZ" evidence="4">
    <location>
        <begin position="187"/>
        <end position="254"/>
    </location>
</feature>
<proteinExistence type="predicted"/>
<dbReference type="InterPro" id="IPR008269">
    <property type="entry name" value="Lon_proteolytic"/>
</dbReference>
<dbReference type="SUPFAM" id="SSF50156">
    <property type="entry name" value="PDZ domain-like"/>
    <property type="match status" value="1"/>
</dbReference>
<comment type="caution">
    <text evidence="5">The sequence shown here is derived from an EMBL/GenBank/DDBJ whole genome shotgun (WGS) entry which is preliminary data.</text>
</comment>
<dbReference type="Pfam" id="PF05362">
    <property type="entry name" value="Lon_C"/>
    <property type="match status" value="1"/>
</dbReference>
<dbReference type="Proteomes" id="UP001501094">
    <property type="component" value="Unassembled WGS sequence"/>
</dbReference>
<name>A0ABP4ZFY3_9MICO</name>
<keyword evidence="2" id="KW-1133">Transmembrane helix</keyword>
<organism evidence="5 6">
    <name type="scientific">Myceligenerans crystallogenes</name>
    <dbReference type="NCBI Taxonomy" id="316335"/>
    <lineage>
        <taxon>Bacteria</taxon>
        <taxon>Bacillati</taxon>
        <taxon>Actinomycetota</taxon>
        <taxon>Actinomycetes</taxon>
        <taxon>Micrococcales</taxon>
        <taxon>Promicromonosporaceae</taxon>
        <taxon>Myceligenerans</taxon>
    </lineage>
</organism>
<feature type="compositionally biased region" description="Low complexity" evidence="1">
    <location>
        <begin position="9"/>
        <end position="27"/>
    </location>
</feature>
<accession>A0ABP4ZFY3</accession>
<evidence type="ECO:0000313" key="6">
    <source>
        <dbReference type="Proteomes" id="UP001501094"/>
    </source>
</evidence>
<dbReference type="InterPro" id="IPR027065">
    <property type="entry name" value="Lon_Prtase"/>
</dbReference>
<dbReference type="Gene3D" id="3.30.230.10">
    <property type="match status" value="1"/>
</dbReference>
<sequence>MTSSDLENAAQSGAGPGARAGSPPAAGELPGEGADLTAASAGHPPAPPVTRRTVTLGVSLLVTAALAAVALVLPVPYAVRAPGPTQDTLGEQDGRPLIEIEDARTYESSGQLRLTTVSVSGGPGYPVTAGQAVQAWADPTRSVVPVESVFPEETSAKEQKQLSQAEMLTSQESATAAALTELGREVPAVLKVAGAEPGTGADGVVREGDVVVSFEGERVPTYAALIERLAATTPGDDVVLGVERDGEPKDLTVTTGRAEGEDRAVMGVYIDPEYDFPVEVKIQIEDIGGPSAGTMFALGVIDKLTREDEANGARIAGTGTMSPEGVVGPIGGIEQKMHGALRDGATWFLAPEGNCPEVAGNVPAGLRVVSVATLHDAREAMTAIGAGTGDELPTCSQQAS</sequence>
<dbReference type="Pfam" id="PF13180">
    <property type="entry name" value="PDZ_2"/>
    <property type="match status" value="1"/>
</dbReference>
<keyword evidence="6" id="KW-1185">Reference proteome</keyword>
<evidence type="ECO:0000313" key="5">
    <source>
        <dbReference type="EMBL" id="GAA1851875.1"/>
    </source>
</evidence>
<dbReference type="InterPro" id="IPR001478">
    <property type="entry name" value="PDZ"/>
</dbReference>
<dbReference type="EMBL" id="BAAANL010000001">
    <property type="protein sequence ID" value="GAA1851875.1"/>
    <property type="molecule type" value="Genomic_DNA"/>
</dbReference>
<evidence type="ECO:0000259" key="3">
    <source>
        <dbReference type="Pfam" id="PF05362"/>
    </source>
</evidence>
<feature type="transmembrane region" description="Helical" evidence="2">
    <location>
        <begin position="54"/>
        <end position="79"/>
    </location>
</feature>